<sequence>MIDTLLRRPPSPRFSVSTPSARTLPPCPVGNQPDKLLSSANAVTSSSNFHYGLSTPPEDMTDLAYPVSHGGHVYRFPGSLHSDFNNLPMAPMANDNTSVLSQGSRQQQPPSLTSQLPDCEPKPAKESSIAIYLQVPSSICENGGSLADFAAQITCLFWFAKASKVKQIEDGASSPFLPPPPLDPESIPSIGFRKWMTTILSTTQVSRNVVLLALLFIYRLKKFNPSVRGKRGSEFRLMTIALMMGNKCRWWPFLEENSGESG</sequence>
<keyword evidence="3" id="KW-1185">Reference proteome</keyword>
<protein>
    <recommendedName>
        <fullName evidence="4">Cyclin N-terminal domain-containing protein</fullName>
    </recommendedName>
</protein>
<gene>
    <name evidence="2" type="ORF">UREG_03339</name>
</gene>
<dbReference type="VEuPathDB" id="FungiDB:UREG_03339"/>
<dbReference type="STRING" id="336963.C4JQJ4"/>
<dbReference type="AlphaFoldDB" id="C4JQJ4"/>
<feature type="compositionally biased region" description="Low complexity" evidence="1">
    <location>
        <begin position="106"/>
        <end position="117"/>
    </location>
</feature>
<dbReference type="eggNOG" id="ENOG502QWSP">
    <property type="taxonomic scope" value="Eukaryota"/>
</dbReference>
<feature type="region of interest" description="Disordered" evidence="1">
    <location>
        <begin position="1"/>
        <end position="36"/>
    </location>
</feature>
<dbReference type="Proteomes" id="UP000002058">
    <property type="component" value="Unassembled WGS sequence"/>
</dbReference>
<reference evidence="3" key="1">
    <citation type="journal article" date="2009" name="Genome Res.">
        <title>Comparative genomic analyses of the human fungal pathogens Coccidioides and their relatives.</title>
        <authorList>
            <person name="Sharpton T.J."/>
            <person name="Stajich J.E."/>
            <person name="Rounsley S.D."/>
            <person name="Gardner M.J."/>
            <person name="Wortman J.R."/>
            <person name="Jordar V.S."/>
            <person name="Maiti R."/>
            <person name="Kodira C.D."/>
            <person name="Neafsey D.E."/>
            <person name="Zeng Q."/>
            <person name="Hung C.-Y."/>
            <person name="McMahan C."/>
            <person name="Muszewska A."/>
            <person name="Grynberg M."/>
            <person name="Mandel M.A."/>
            <person name="Kellner E.M."/>
            <person name="Barker B.M."/>
            <person name="Galgiani J.N."/>
            <person name="Orbach M.J."/>
            <person name="Kirkland T.N."/>
            <person name="Cole G.T."/>
            <person name="Henn M.R."/>
            <person name="Birren B.W."/>
            <person name="Taylor J.W."/>
        </authorList>
    </citation>
    <scope>NUCLEOTIDE SEQUENCE [LARGE SCALE GENOMIC DNA]</scope>
    <source>
        <strain evidence="3">UAMH 1704</strain>
    </source>
</reference>
<feature type="compositionally biased region" description="Polar residues" evidence="1">
    <location>
        <begin position="94"/>
        <end position="105"/>
    </location>
</feature>
<dbReference type="RefSeq" id="XP_002543822.1">
    <property type="nucleotide sequence ID" value="XM_002543776.1"/>
</dbReference>
<evidence type="ECO:0000313" key="3">
    <source>
        <dbReference type="Proteomes" id="UP000002058"/>
    </source>
</evidence>
<dbReference type="HOGENOM" id="CLU_1062439_0_0_1"/>
<evidence type="ECO:0000256" key="1">
    <source>
        <dbReference type="SAM" id="MobiDB-lite"/>
    </source>
</evidence>
<feature type="region of interest" description="Disordered" evidence="1">
    <location>
        <begin position="87"/>
        <end position="122"/>
    </location>
</feature>
<dbReference type="CDD" id="cd20557">
    <property type="entry name" value="CYCLIN_ScPCL1-like"/>
    <property type="match status" value="1"/>
</dbReference>
<organism evidence="2 3">
    <name type="scientific">Uncinocarpus reesii (strain UAMH 1704)</name>
    <dbReference type="NCBI Taxonomy" id="336963"/>
    <lineage>
        <taxon>Eukaryota</taxon>
        <taxon>Fungi</taxon>
        <taxon>Dikarya</taxon>
        <taxon>Ascomycota</taxon>
        <taxon>Pezizomycotina</taxon>
        <taxon>Eurotiomycetes</taxon>
        <taxon>Eurotiomycetidae</taxon>
        <taxon>Onygenales</taxon>
        <taxon>Onygenaceae</taxon>
        <taxon>Uncinocarpus</taxon>
    </lineage>
</organism>
<proteinExistence type="predicted"/>
<dbReference type="Gene3D" id="1.10.472.10">
    <property type="entry name" value="Cyclin-like"/>
    <property type="match status" value="1"/>
</dbReference>
<dbReference type="GeneID" id="8440178"/>
<dbReference type="KEGG" id="ure:UREG_03339"/>
<evidence type="ECO:0008006" key="4">
    <source>
        <dbReference type="Google" id="ProtNLM"/>
    </source>
</evidence>
<accession>C4JQJ4</accession>
<dbReference type="InParanoid" id="C4JQJ4"/>
<dbReference type="OrthoDB" id="442243at2759"/>
<evidence type="ECO:0000313" key="2">
    <source>
        <dbReference type="EMBL" id="EEP78493.1"/>
    </source>
</evidence>
<dbReference type="EMBL" id="CH476616">
    <property type="protein sequence ID" value="EEP78493.1"/>
    <property type="molecule type" value="Genomic_DNA"/>
</dbReference>
<name>C4JQJ4_UNCRE</name>